<evidence type="ECO:0000256" key="9">
    <source>
        <dbReference type="SAM" id="Phobius"/>
    </source>
</evidence>
<dbReference type="InterPro" id="IPR024529">
    <property type="entry name" value="ECF_trnsprt_substrate-spec"/>
</dbReference>
<dbReference type="PIRSF" id="PIRSF037778">
    <property type="entry name" value="UCP037778_transp_RibU"/>
    <property type="match status" value="1"/>
</dbReference>
<dbReference type="OrthoDB" id="9809216at2"/>
<comment type="caution">
    <text evidence="10">The sequence shown here is derived from an EMBL/GenBank/DDBJ whole genome shotgun (WGS) entry which is preliminary data.</text>
</comment>
<evidence type="ECO:0000256" key="7">
    <source>
        <dbReference type="ARBA" id="ARBA00023136"/>
    </source>
</evidence>
<evidence type="ECO:0000256" key="2">
    <source>
        <dbReference type="ARBA" id="ARBA00005540"/>
    </source>
</evidence>
<evidence type="ECO:0000313" key="10">
    <source>
        <dbReference type="EMBL" id="TCS82591.1"/>
    </source>
</evidence>
<keyword evidence="5 9" id="KW-0812">Transmembrane</keyword>
<accession>A0A4R3KIS7</accession>
<evidence type="ECO:0000313" key="11">
    <source>
        <dbReference type="Proteomes" id="UP000295788"/>
    </source>
</evidence>
<evidence type="ECO:0000256" key="5">
    <source>
        <dbReference type="ARBA" id="ARBA00022692"/>
    </source>
</evidence>
<keyword evidence="4 8" id="KW-1003">Cell membrane</keyword>
<reference evidence="10 11" key="1">
    <citation type="submission" date="2019-03" db="EMBL/GenBank/DDBJ databases">
        <title>Genomic Encyclopedia of Type Strains, Phase IV (KMG-IV): sequencing the most valuable type-strain genomes for metagenomic binning, comparative biology and taxonomic classification.</title>
        <authorList>
            <person name="Goeker M."/>
        </authorList>
    </citation>
    <scope>NUCLEOTIDE SEQUENCE [LARGE SCALE GENOMIC DNA]</scope>
    <source>
        <strain evidence="10 11">DSM 23802</strain>
    </source>
</reference>
<evidence type="ECO:0000256" key="1">
    <source>
        <dbReference type="ARBA" id="ARBA00004651"/>
    </source>
</evidence>
<feature type="transmembrane region" description="Helical" evidence="9">
    <location>
        <begin position="89"/>
        <end position="107"/>
    </location>
</feature>
<feature type="transmembrane region" description="Helical" evidence="9">
    <location>
        <begin position="157"/>
        <end position="179"/>
    </location>
</feature>
<dbReference type="GO" id="GO:0032217">
    <property type="term" value="F:riboflavin transmembrane transporter activity"/>
    <property type="evidence" value="ECO:0007669"/>
    <property type="project" value="UniProtKB-UniRule"/>
</dbReference>
<name>A0A4R3KIS7_9BACI</name>
<gene>
    <name evidence="10" type="ORF">EDD72_10882</name>
</gene>
<dbReference type="PANTHER" id="PTHR38438">
    <property type="entry name" value="RIBOFLAVIN TRANSPORTER RIBU"/>
    <property type="match status" value="1"/>
</dbReference>
<comment type="function">
    <text evidence="8">Probably a riboflavin-binding protein that interacts with the energy-coupling factor (ECF) ABC-transporter complex.</text>
</comment>
<protein>
    <recommendedName>
        <fullName evidence="8">Riboflavin transporter</fullName>
    </recommendedName>
</protein>
<proteinExistence type="inferred from homology"/>
<keyword evidence="3 8" id="KW-0813">Transport</keyword>
<dbReference type="PANTHER" id="PTHR38438:SF1">
    <property type="entry name" value="RIBOFLAVIN TRANSPORTER RIBU"/>
    <property type="match status" value="1"/>
</dbReference>
<evidence type="ECO:0000256" key="6">
    <source>
        <dbReference type="ARBA" id="ARBA00022989"/>
    </source>
</evidence>
<dbReference type="GO" id="GO:0005886">
    <property type="term" value="C:plasma membrane"/>
    <property type="evidence" value="ECO:0007669"/>
    <property type="project" value="UniProtKB-SubCell"/>
</dbReference>
<keyword evidence="7 8" id="KW-0472">Membrane</keyword>
<feature type="transmembrane region" description="Helical" evidence="9">
    <location>
        <begin position="49"/>
        <end position="69"/>
    </location>
</feature>
<dbReference type="InterPro" id="IPR025720">
    <property type="entry name" value="RibU"/>
</dbReference>
<evidence type="ECO:0000256" key="8">
    <source>
        <dbReference type="PIRNR" id="PIRNR037778"/>
    </source>
</evidence>
<sequence length="189" mass="20836">MNKSNQKKRPLNQLVFTAIMGGLAFVIMFFDFPLPFIPADFLKFDFSEIPALITAIFFGSAAGVMVEFLKNVLHFIMKGGGAVPLVGELANFLAGTLFILGMTWIFNKFRTNTGLFLGLLLGSLLMTVMMSLANYFVLLPLYGISGVQKLPLITSAIVPFNLFKGALITIAMMPIYVSLKSVEPRLRLQ</sequence>
<keyword evidence="11" id="KW-1185">Reference proteome</keyword>
<comment type="similarity">
    <text evidence="2 8">Belongs to the prokaryotic riboflavin transporter (P-RFT) (TC 2.A.87) family.</text>
</comment>
<dbReference type="Pfam" id="PF12822">
    <property type="entry name" value="ECF_trnsprt"/>
    <property type="match status" value="1"/>
</dbReference>
<dbReference type="RefSeq" id="WP_132768683.1">
    <property type="nucleotide sequence ID" value="NZ_SMAB01000008.1"/>
</dbReference>
<dbReference type="Proteomes" id="UP000295788">
    <property type="component" value="Unassembled WGS sequence"/>
</dbReference>
<evidence type="ECO:0000256" key="3">
    <source>
        <dbReference type="ARBA" id="ARBA00022448"/>
    </source>
</evidence>
<feature type="transmembrane region" description="Helical" evidence="9">
    <location>
        <begin position="114"/>
        <end position="137"/>
    </location>
</feature>
<dbReference type="Gene3D" id="1.10.1760.20">
    <property type="match status" value="1"/>
</dbReference>
<keyword evidence="6 9" id="KW-1133">Transmembrane helix</keyword>
<dbReference type="EMBL" id="SMAB01000008">
    <property type="protein sequence ID" value="TCS82591.1"/>
    <property type="molecule type" value="Genomic_DNA"/>
</dbReference>
<comment type="subcellular location">
    <subcellularLocation>
        <location evidence="1">Cell membrane</location>
        <topology evidence="1">Multi-pass membrane protein</topology>
    </subcellularLocation>
</comment>
<feature type="transmembrane region" description="Helical" evidence="9">
    <location>
        <begin position="14"/>
        <end position="37"/>
    </location>
</feature>
<evidence type="ECO:0000256" key="4">
    <source>
        <dbReference type="ARBA" id="ARBA00022475"/>
    </source>
</evidence>
<dbReference type="AlphaFoldDB" id="A0A4R3KIS7"/>
<organism evidence="10 11">
    <name type="scientific">Tepidibacillus fermentans</name>
    <dbReference type="NCBI Taxonomy" id="1281767"/>
    <lineage>
        <taxon>Bacteria</taxon>
        <taxon>Bacillati</taxon>
        <taxon>Bacillota</taxon>
        <taxon>Bacilli</taxon>
        <taxon>Bacillales</taxon>
        <taxon>Bacillaceae</taxon>
        <taxon>Tepidibacillus</taxon>
    </lineage>
</organism>